<organism evidence="2 3">
    <name type="scientific">Legionella clemsonensis</name>
    <dbReference type="NCBI Taxonomy" id="1867846"/>
    <lineage>
        <taxon>Bacteria</taxon>
        <taxon>Pseudomonadati</taxon>
        <taxon>Pseudomonadota</taxon>
        <taxon>Gammaproteobacteria</taxon>
        <taxon>Legionellales</taxon>
        <taxon>Legionellaceae</taxon>
        <taxon>Legionella</taxon>
    </lineage>
</organism>
<dbReference type="Proteomes" id="UP000201728">
    <property type="component" value="Chromosome"/>
</dbReference>
<evidence type="ECO:0000259" key="1">
    <source>
        <dbReference type="PROSITE" id="PS50009"/>
    </source>
</evidence>
<dbReference type="SMART" id="SM00248">
    <property type="entry name" value="ANK"/>
    <property type="match status" value="3"/>
</dbReference>
<dbReference type="EMBL" id="CP016397">
    <property type="protein sequence ID" value="ASQ46154.1"/>
    <property type="molecule type" value="Genomic_DNA"/>
</dbReference>
<dbReference type="SUPFAM" id="SSF48403">
    <property type="entry name" value="Ankyrin repeat"/>
    <property type="match status" value="1"/>
</dbReference>
<dbReference type="KEGG" id="lcd:clem_08010"/>
<dbReference type="PANTHER" id="PTHR24118">
    <property type="entry name" value="POTE ANKYRIN DOMAIN"/>
    <property type="match status" value="1"/>
</dbReference>
<dbReference type="InterPro" id="IPR036964">
    <property type="entry name" value="RASGEF_cat_dom_sf"/>
</dbReference>
<dbReference type="Gene3D" id="1.25.40.20">
    <property type="entry name" value="Ankyrin repeat-containing domain"/>
    <property type="match status" value="1"/>
</dbReference>
<dbReference type="Pfam" id="PF12796">
    <property type="entry name" value="Ank_2"/>
    <property type="match status" value="1"/>
</dbReference>
<sequence length="1034" mass="119499">MQAKQEKATVAGQDQSLRSILNLIDSSRENDATKAEILVELFSANPALRNLTFLPLERTILHILVLKNKPQIISRLLNMEQFKKLAVVGDRTGQTSLHYAARQDETFQECLDLLIELVPNLLNVANKSGNTPLHEAVRSKQLWAIRTLVKSADKTIENKDQKTPLELAENNSEVISALMHLDLEQANSLNRIRAKQRVVESDFARQFPLLSAKRKEKLSLESMERRSPSNSPKLLTWEEALRETHKGLNGNDKKLLSSFENIEQLFKRLFYEYQQDKNSFEYKELLTLFCKLCNEWNLVPNDALSNLVHSLPECLSCLYDILQQLFLEIKEEHSAFTMRNEEISTELRILLFKQGLNNISEPGKKPDFAAIAIQQQLLLEIDDVSRRVEILETIWRITACENQHDEKGEIDFLKLSRRAFGLQNFLSFDKIINLLTELHPHFTQHQKLVANYLVLELINLNVAASFKLEKTTVNHLNLFLARYIPESEETSFANEVRKRFTRLIRRCQNFCLQPVWCNYQLIQEWTRHSNLSHSLLSFDQLINNALTKRSTDWQHEVTLVTHELKTLSRIFFEQVEISEFANGNWLKDQSKAPHIVVFTNYFNSLNNYFLSKILNLPRKKLLHGVKFLIHLSRELGHLEGENYPDLQHLMMIHSVLNNKSLDRLVSFKKLPKREFQLMQELEKLLDARKNWKWMRSVYRNNQTALPFIPALLGEFTFAREQSHLLIQAEMAGKILFSFLEVKQLNNLALNRFYSNLPQFLQAYISVSEDELYGISLRLCPRKTDVIILPKEESLESILDKLEDGLAEGIILTVKVQETAYSPSQLLQKLIAYFSHQVQHADILSAEKISQLKNQIEQLESIIPKFVTVNNNYYCQQPAHNEMNLFYFKNVVIQLKKQLLDSSRKNANTPTKTHRSSFFLESNDAVVQSATELKLPKSHSSECVGSRIDQGEKKLSSKLKDEPVLTLSKQAFAEHQVLETDLLLSKNKGNEKGTRGKLSLRLHRKSLDSFFFSKVDAISEDKQSLSVRKKGSPNI</sequence>
<proteinExistence type="predicted"/>
<dbReference type="Gene3D" id="1.10.840.10">
    <property type="entry name" value="Ras guanine-nucleotide exchange factors catalytic domain"/>
    <property type="match status" value="1"/>
</dbReference>
<dbReference type="RefSeq" id="WP_094091133.1">
    <property type="nucleotide sequence ID" value="NZ_CP016397.1"/>
</dbReference>
<gene>
    <name evidence="2" type="ORF">clem_08010</name>
</gene>
<dbReference type="PROSITE" id="PS50009">
    <property type="entry name" value="RASGEF_CAT"/>
    <property type="match status" value="1"/>
</dbReference>
<evidence type="ECO:0000313" key="2">
    <source>
        <dbReference type="EMBL" id="ASQ46154.1"/>
    </source>
</evidence>
<keyword evidence="3" id="KW-1185">Reference proteome</keyword>
<dbReference type="InterPro" id="IPR002110">
    <property type="entry name" value="Ankyrin_rpt"/>
</dbReference>
<dbReference type="GO" id="GO:0005085">
    <property type="term" value="F:guanyl-nucleotide exchange factor activity"/>
    <property type="evidence" value="ECO:0007669"/>
    <property type="project" value="InterPro"/>
</dbReference>
<evidence type="ECO:0000313" key="3">
    <source>
        <dbReference type="Proteomes" id="UP000201728"/>
    </source>
</evidence>
<dbReference type="SUPFAM" id="SSF48366">
    <property type="entry name" value="Ras GEF"/>
    <property type="match status" value="1"/>
</dbReference>
<feature type="domain" description="Ras-GEF" evidence="1">
    <location>
        <begin position="556"/>
        <end position="781"/>
    </location>
</feature>
<reference evidence="3" key="1">
    <citation type="submission" date="2016-07" db="EMBL/GenBank/DDBJ databases">
        <authorList>
            <person name="Florea S."/>
            <person name="Webb J.S."/>
            <person name="Jaromczyk J."/>
            <person name="Schardl C.L."/>
        </authorList>
    </citation>
    <scope>NUCLEOTIDE SEQUENCE [LARGE SCALE GENOMIC DNA]</scope>
    <source>
        <strain evidence="3">CDC-D5610</strain>
    </source>
</reference>
<dbReference type="InterPro" id="IPR036770">
    <property type="entry name" value="Ankyrin_rpt-contain_sf"/>
</dbReference>
<dbReference type="PANTHER" id="PTHR24118:SF99">
    <property type="entry name" value="POTE ANKYRIN DOMAIN FAMILY MEMBER 3C-RELATED"/>
    <property type="match status" value="1"/>
</dbReference>
<dbReference type="InterPro" id="IPR023578">
    <property type="entry name" value="Ras_GEF_dom_sf"/>
</dbReference>
<name>A0A222P2R5_9GAMM</name>
<dbReference type="InterPro" id="IPR001895">
    <property type="entry name" value="RASGEF_cat_dom"/>
</dbReference>
<dbReference type="OrthoDB" id="5649125at2"/>
<protein>
    <submittedName>
        <fullName evidence="2">RasGEF domain protein</fullName>
    </submittedName>
</protein>
<accession>A0A222P2R5</accession>
<dbReference type="Pfam" id="PF00617">
    <property type="entry name" value="RasGEF"/>
    <property type="match status" value="1"/>
</dbReference>
<dbReference type="AlphaFoldDB" id="A0A222P2R5"/>
<dbReference type="GO" id="GO:0007264">
    <property type="term" value="P:small GTPase-mediated signal transduction"/>
    <property type="evidence" value="ECO:0007669"/>
    <property type="project" value="InterPro"/>
</dbReference>